<gene>
    <name evidence="1" type="ORF">FOB51_19690</name>
</gene>
<name>A0A5P2QVB2_9RHOB</name>
<dbReference type="RefSeq" id="WP_150351554.1">
    <property type="nucleotide sequence ID" value="NZ_CP038090.1"/>
</dbReference>
<evidence type="ECO:0000313" key="2">
    <source>
        <dbReference type="Proteomes" id="UP000324507"/>
    </source>
</evidence>
<organism evidence="1 2">
    <name type="scientific">Paracoccus yeei</name>
    <dbReference type="NCBI Taxonomy" id="147645"/>
    <lineage>
        <taxon>Bacteria</taxon>
        <taxon>Pseudomonadati</taxon>
        <taxon>Pseudomonadota</taxon>
        <taxon>Alphaproteobacteria</taxon>
        <taxon>Rhodobacterales</taxon>
        <taxon>Paracoccaceae</taxon>
        <taxon>Paracoccus</taxon>
    </lineage>
</organism>
<sequence>MMPAAIGLGIDAGDLVDDAKFSQLGQPLARARVADSQALCHRPGNDHRIFEQHRDDADGIAAFDRGDAVAVFDLERDHPVDGGDGLCRIARYA</sequence>
<dbReference type="AlphaFoldDB" id="A0A5P2QVB2"/>
<protein>
    <submittedName>
        <fullName evidence="1">Uncharacterized protein</fullName>
    </submittedName>
</protein>
<dbReference type="Proteomes" id="UP000324507">
    <property type="component" value="Chromosome"/>
</dbReference>
<proteinExistence type="predicted"/>
<evidence type="ECO:0000313" key="1">
    <source>
        <dbReference type="EMBL" id="QEU10048.1"/>
    </source>
</evidence>
<accession>A0A5P2QVB2</accession>
<reference evidence="1 2" key="1">
    <citation type="submission" date="2019-09" db="EMBL/GenBank/DDBJ databases">
        <title>FDA dAtabase for Regulatory Grade micrObial Sequences (FDA-ARGOS): Supporting development and validation of Infectious Disease Dx tests.</title>
        <authorList>
            <person name="Sciortino C."/>
            <person name="Tallon L."/>
            <person name="Sadzewicz L."/>
            <person name="Vavikolanu K."/>
            <person name="Mehta A."/>
            <person name="Aluvathingal J."/>
            <person name="Nadendla S."/>
            <person name="Nandy P."/>
            <person name="Geyer C."/>
            <person name="Yan Y."/>
            <person name="Sichtig H."/>
        </authorList>
    </citation>
    <scope>NUCLEOTIDE SEQUENCE [LARGE SCALE GENOMIC DNA]</scope>
    <source>
        <strain evidence="1 2">FDAARGOS_643</strain>
    </source>
</reference>
<dbReference type="EMBL" id="CP044081">
    <property type="protein sequence ID" value="QEU10048.1"/>
    <property type="molecule type" value="Genomic_DNA"/>
</dbReference>